<dbReference type="GO" id="GO:0000978">
    <property type="term" value="F:RNA polymerase II cis-regulatory region sequence-specific DNA binding"/>
    <property type="evidence" value="ECO:0007669"/>
    <property type="project" value="TreeGrafter"/>
</dbReference>
<keyword evidence="2" id="KW-0862">Zinc</keyword>
<name>A0A1R3RIV6_ASPC5</name>
<reference evidence="8" key="1">
    <citation type="journal article" date="2017" name="Genome Biol.">
        <title>Comparative genomics reveals high biological diversity and specific adaptations in the industrially and medically important fungal genus Aspergillus.</title>
        <authorList>
            <person name="de Vries R.P."/>
            <person name="Riley R."/>
            <person name="Wiebenga A."/>
            <person name="Aguilar-Osorio G."/>
            <person name="Amillis S."/>
            <person name="Uchima C.A."/>
            <person name="Anderluh G."/>
            <person name="Asadollahi M."/>
            <person name="Askin M."/>
            <person name="Barry K."/>
            <person name="Battaglia E."/>
            <person name="Bayram O."/>
            <person name="Benocci T."/>
            <person name="Braus-Stromeyer S.A."/>
            <person name="Caldana C."/>
            <person name="Canovas D."/>
            <person name="Cerqueira G.C."/>
            <person name="Chen F."/>
            <person name="Chen W."/>
            <person name="Choi C."/>
            <person name="Clum A."/>
            <person name="Dos Santos R.A."/>
            <person name="Damasio A.R."/>
            <person name="Diallinas G."/>
            <person name="Emri T."/>
            <person name="Fekete E."/>
            <person name="Flipphi M."/>
            <person name="Freyberg S."/>
            <person name="Gallo A."/>
            <person name="Gournas C."/>
            <person name="Habgood R."/>
            <person name="Hainaut M."/>
            <person name="Harispe M.L."/>
            <person name="Henrissat B."/>
            <person name="Hilden K.S."/>
            <person name="Hope R."/>
            <person name="Hossain A."/>
            <person name="Karabika E."/>
            <person name="Karaffa L."/>
            <person name="Karanyi Z."/>
            <person name="Krasevec N."/>
            <person name="Kuo A."/>
            <person name="Kusch H."/>
            <person name="LaButti K."/>
            <person name="Lagendijk E.L."/>
            <person name="Lapidus A."/>
            <person name="Levasseur A."/>
            <person name="Lindquist E."/>
            <person name="Lipzen A."/>
            <person name="Logrieco A.F."/>
            <person name="MacCabe A."/>
            <person name="Maekelae M.R."/>
            <person name="Malavazi I."/>
            <person name="Melin P."/>
            <person name="Meyer V."/>
            <person name="Mielnichuk N."/>
            <person name="Miskei M."/>
            <person name="Molnar A.P."/>
            <person name="Mule G."/>
            <person name="Ngan C.Y."/>
            <person name="Orejas M."/>
            <person name="Orosz E."/>
            <person name="Ouedraogo J.P."/>
            <person name="Overkamp K.M."/>
            <person name="Park H.-S."/>
            <person name="Perrone G."/>
            <person name="Piumi F."/>
            <person name="Punt P.J."/>
            <person name="Ram A.F."/>
            <person name="Ramon A."/>
            <person name="Rauscher S."/>
            <person name="Record E."/>
            <person name="Riano-Pachon D.M."/>
            <person name="Robert V."/>
            <person name="Roehrig J."/>
            <person name="Ruller R."/>
            <person name="Salamov A."/>
            <person name="Salih N.S."/>
            <person name="Samson R.A."/>
            <person name="Sandor E."/>
            <person name="Sanguinetti M."/>
            <person name="Schuetze T."/>
            <person name="Sepcic K."/>
            <person name="Shelest E."/>
            <person name="Sherlock G."/>
            <person name="Sophianopoulou V."/>
            <person name="Squina F.M."/>
            <person name="Sun H."/>
            <person name="Susca A."/>
            <person name="Todd R.B."/>
            <person name="Tsang A."/>
            <person name="Unkles S.E."/>
            <person name="van de Wiele N."/>
            <person name="van Rossen-Uffink D."/>
            <person name="Oliveira J.V."/>
            <person name="Vesth T.C."/>
            <person name="Visser J."/>
            <person name="Yu J.-H."/>
            <person name="Zhou M."/>
            <person name="Andersen M.R."/>
            <person name="Archer D.B."/>
            <person name="Baker S.E."/>
            <person name="Benoit I."/>
            <person name="Brakhage A.A."/>
            <person name="Braus G.H."/>
            <person name="Fischer R."/>
            <person name="Frisvad J.C."/>
            <person name="Goldman G.H."/>
            <person name="Houbraken J."/>
            <person name="Oakley B."/>
            <person name="Pocsi I."/>
            <person name="Scazzocchio C."/>
            <person name="Seiboth B."/>
            <person name="vanKuyk P.A."/>
            <person name="Wortman J."/>
            <person name="Dyer P.S."/>
            <person name="Grigoriev I.V."/>
        </authorList>
    </citation>
    <scope>NUCLEOTIDE SEQUENCE [LARGE SCALE GENOMIC DNA]</scope>
    <source>
        <strain evidence="8">ITEM 5010</strain>
    </source>
</reference>
<keyword evidence="1" id="KW-0479">Metal-binding</keyword>
<keyword evidence="3" id="KW-0805">Transcription regulation</keyword>
<dbReference type="OrthoDB" id="4500359at2759"/>
<keyword evidence="5" id="KW-0804">Transcription</keyword>
<gene>
    <name evidence="7" type="ORF">ASPCADRAFT_407151</name>
</gene>
<evidence type="ECO:0000256" key="5">
    <source>
        <dbReference type="ARBA" id="ARBA00023163"/>
    </source>
</evidence>
<dbReference type="PANTHER" id="PTHR31944">
    <property type="entry name" value="HEME-RESPONSIVE ZINC FINGER TRANSCRIPTION FACTOR HAP1"/>
    <property type="match status" value="1"/>
</dbReference>
<evidence type="ECO:0000256" key="3">
    <source>
        <dbReference type="ARBA" id="ARBA00023015"/>
    </source>
</evidence>
<evidence type="ECO:0000313" key="8">
    <source>
        <dbReference type="Proteomes" id="UP000188318"/>
    </source>
</evidence>
<evidence type="ECO:0000256" key="2">
    <source>
        <dbReference type="ARBA" id="ARBA00022833"/>
    </source>
</evidence>
<evidence type="ECO:0000256" key="1">
    <source>
        <dbReference type="ARBA" id="ARBA00022723"/>
    </source>
</evidence>
<evidence type="ECO:0008006" key="9">
    <source>
        <dbReference type="Google" id="ProtNLM"/>
    </source>
</evidence>
<dbReference type="VEuPathDB" id="FungiDB:ASPCADRAFT_407151"/>
<accession>A0A1R3RIV6</accession>
<protein>
    <recommendedName>
        <fullName evidence="9">Transcription factor domain-containing protein</fullName>
    </recommendedName>
</protein>
<dbReference type="GO" id="GO:0005634">
    <property type="term" value="C:nucleus"/>
    <property type="evidence" value="ECO:0007669"/>
    <property type="project" value="TreeGrafter"/>
</dbReference>
<evidence type="ECO:0000256" key="4">
    <source>
        <dbReference type="ARBA" id="ARBA00023125"/>
    </source>
</evidence>
<dbReference type="GO" id="GO:0001228">
    <property type="term" value="F:DNA-binding transcription activator activity, RNA polymerase II-specific"/>
    <property type="evidence" value="ECO:0007669"/>
    <property type="project" value="TreeGrafter"/>
</dbReference>
<keyword evidence="6" id="KW-0539">Nucleus</keyword>
<sequence length="466" mass="51801">MDSNPNNIQPISDRPAPYPNWDATGIAGHRIIYPQWAVKPFTTTPASPHLGSHNGLPPTDFRAGPTATDLFTSTTSEKEGIQTGAVSSTQINFTSSSSDSAGLPPLFPFPSGYTFPGDMGMNENETVDLPGRTSEHVNFLLHQSDHAEIQSLWEQCSHCARIIKSERSIKYYTQQYELYWNNPQGASRAFLSILALVLAIGVCFISEADADELQLLAPQWIAGAQFWLTESFEKFSIDLSGDFPLRIAVGLGLHKEARIHFPEFSPLESEMRKRLWATILEMSIQSGLDTDMPPSISNDDFDSEPPSNVDDVNANNLAAAADIADGFTQSTIQRMLMQTMPVRLQILRYCNAIKKPPGQDYHWVLKLGMQLDNMCHSHTATLQSYQRNPDPNTPKPTEFQIHLLNMLTRRFLPALHSPFTVEAKVNPSFYFSRKVLTENALTCLSLLRVGPAGSIIHGLLTWKPAV</sequence>
<keyword evidence="4" id="KW-0238">DNA-binding</keyword>
<dbReference type="GO" id="GO:0046872">
    <property type="term" value="F:metal ion binding"/>
    <property type="evidence" value="ECO:0007669"/>
    <property type="project" value="UniProtKB-KW"/>
</dbReference>
<dbReference type="CDD" id="cd12148">
    <property type="entry name" value="fungal_TF_MHR"/>
    <property type="match status" value="1"/>
</dbReference>
<evidence type="ECO:0000256" key="6">
    <source>
        <dbReference type="ARBA" id="ARBA00023242"/>
    </source>
</evidence>
<organism evidence="7 8">
    <name type="scientific">Aspergillus carbonarius (strain ITEM 5010)</name>
    <dbReference type="NCBI Taxonomy" id="602072"/>
    <lineage>
        <taxon>Eukaryota</taxon>
        <taxon>Fungi</taxon>
        <taxon>Dikarya</taxon>
        <taxon>Ascomycota</taxon>
        <taxon>Pezizomycotina</taxon>
        <taxon>Eurotiomycetes</taxon>
        <taxon>Eurotiomycetidae</taxon>
        <taxon>Eurotiales</taxon>
        <taxon>Aspergillaceae</taxon>
        <taxon>Aspergillus</taxon>
        <taxon>Aspergillus subgen. Circumdati</taxon>
    </lineage>
</organism>
<dbReference type="PANTHER" id="PTHR31944:SF129">
    <property type="entry name" value="ASPYRIDONES CLUSTER REGULATOR APDR-RELATED"/>
    <property type="match status" value="1"/>
</dbReference>
<dbReference type="STRING" id="602072.A0A1R3RIV6"/>
<proteinExistence type="predicted"/>
<evidence type="ECO:0000313" key="7">
    <source>
        <dbReference type="EMBL" id="OOF94406.1"/>
    </source>
</evidence>
<dbReference type="Proteomes" id="UP000188318">
    <property type="component" value="Unassembled WGS sequence"/>
</dbReference>
<dbReference type="AlphaFoldDB" id="A0A1R3RIV6"/>
<dbReference type="InterPro" id="IPR051430">
    <property type="entry name" value="Fungal_TF_Env_Response"/>
</dbReference>
<keyword evidence="8" id="KW-1185">Reference proteome</keyword>
<dbReference type="EMBL" id="KV907502">
    <property type="protein sequence ID" value="OOF94406.1"/>
    <property type="molecule type" value="Genomic_DNA"/>
</dbReference>